<dbReference type="Proteomes" id="UP000480178">
    <property type="component" value="Chromosome"/>
</dbReference>
<keyword evidence="2" id="KW-1185">Reference proteome</keyword>
<dbReference type="RefSeq" id="WP_162444193.1">
    <property type="nucleotide sequence ID" value="NZ_CP048222.1"/>
</dbReference>
<gene>
    <name evidence="1" type="ORF">GXP67_16765</name>
</gene>
<evidence type="ECO:0000313" key="2">
    <source>
        <dbReference type="Proteomes" id="UP000480178"/>
    </source>
</evidence>
<sequence>MDLFINAYKKPFANTKGNPPGTLKPGTSSQMTIDKVNKVIGFSSSQEADKENGYKRTGNILHFKTGVSKNFYERFIIKVIGGKIEINMLCNI</sequence>
<evidence type="ECO:0000313" key="1">
    <source>
        <dbReference type="EMBL" id="QHT68175.1"/>
    </source>
</evidence>
<reference evidence="1 2" key="1">
    <citation type="submission" date="2020-01" db="EMBL/GenBank/DDBJ databases">
        <authorList>
            <person name="Kim M.K."/>
        </authorList>
    </citation>
    <scope>NUCLEOTIDE SEQUENCE [LARGE SCALE GENOMIC DNA]</scope>
    <source>
        <strain evidence="1 2">172606-1</strain>
    </source>
</reference>
<proteinExistence type="predicted"/>
<accession>A0A6C0GJL5</accession>
<dbReference type="AlphaFoldDB" id="A0A6C0GJL5"/>
<dbReference type="EMBL" id="CP048222">
    <property type="protein sequence ID" value="QHT68175.1"/>
    <property type="molecule type" value="Genomic_DNA"/>
</dbReference>
<organism evidence="1 2">
    <name type="scientific">Rhodocytophaga rosea</name>
    <dbReference type="NCBI Taxonomy" id="2704465"/>
    <lineage>
        <taxon>Bacteria</taxon>
        <taxon>Pseudomonadati</taxon>
        <taxon>Bacteroidota</taxon>
        <taxon>Cytophagia</taxon>
        <taxon>Cytophagales</taxon>
        <taxon>Rhodocytophagaceae</taxon>
        <taxon>Rhodocytophaga</taxon>
    </lineage>
</organism>
<name>A0A6C0GJL5_9BACT</name>
<protein>
    <submittedName>
        <fullName evidence="1">Uncharacterized protein</fullName>
    </submittedName>
</protein>
<dbReference type="KEGG" id="rhoz:GXP67_16765"/>